<dbReference type="RefSeq" id="WP_145380190.1">
    <property type="nucleotide sequence ID" value="NZ_CP036276.1"/>
</dbReference>
<dbReference type="AlphaFoldDB" id="A0A517ZY04"/>
<feature type="domain" description="SnoaL-like" evidence="1">
    <location>
        <begin position="92"/>
        <end position="195"/>
    </location>
</feature>
<accession>A0A517ZY04</accession>
<dbReference type="Proteomes" id="UP000319383">
    <property type="component" value="Chromosome"/>
</dbReference>
<dbReference type="SUPFAM" id="SSF54427">
    <property type="entry name" value="NTF2-like"/>
    <property type="match status" value="1"/>
</dbReference>
<dbReference type="KEGG" id="sdyn:Mal52_58920"/>
<organism evidence="2 3">
    <name type="scientific">Symmachiella dynata</name>
    <dbReference type="NCBI Taxonomy" id="2527995"/>
    <lineage>
        <taxon>Bacteria</taxon>
        <taxon>Pseudomonadati</taxon>
        <taxon>Planctomycetota</taxon>
        <taxon>Planctomycetia</taxon>
        <taxon>Planctomycetales</taxon>
        <taxon>Planctomycetaceae</taxon>
        <taxon>Symmachiella</taxon>
    </lineage>
</organism>
<reference evidence="2 3" key="1">
    <citation type="submission" date="2019-02" db="EMBL/GenBank/DDBJ databases">
        <title>Deep-cultivation of Planctomycetes and their phenomic and genomic characterization uncovers novel biology.</title>
        <authorList>
            <person name="Wiegand S."/>
            <person name="Jogler M."/>
            <person name="Boedeker C."/>
            <person name="Pinto D."/>
            <person name="Vollmers J."/>
            <person name="Rivas-Marin E."/>
            <person name="Kohn T."/>
            <person name="Peeters S.H."/>
            <person name="Heuer A."/>
            <person name="Rast P."/>
            <person name="Oberbeckmann S."/>
            <person name="Bunk B."/>
            <person name="Jeske O."/>
            <person name="Meyerdierks A."/>
            <person name="Storesund J.E."/>
            <person name="Kallscheuer N."/>
            <person name="Luecker S."/>
            <person name="Lage O.M."/>
            <person name="Pohl T."/>
            <person name="Merkel B.J."/>
            <person name="Hornburger P."/>
            <person name="Mueller R.-W."/>
            <person name="Bruemmer F."/>
            <person name="Labrenz M."/>
            <person name="Spormann A.M."/>
            <person name="Op den Camp H."/>
            <person name="Overmann J."/>
            <person name="Amann R."/>
            <person name="Jetten M.S.M."/>
            <person name="Mascher T."/>
            <person name="Medema M.H."/>
            <person name="Devos D.P."/>
            <person name="Kaster A.-K."/>
            <person name="Ovreas L."/>
            <person name="Rohde M."/>
            <person name="Galperin M.Y."/>
            <person name="Jogler C."/>
        </authorList>
    </citation>
    <scope>NUCLEOTIDE SEQUENCE [LARGE SCALE GENOMIC DNA]</scope>
    <source>
        <strain evidence="2 3">Mal52</strain>
    </source>
</reference>
<keyword evidence="3" id="KW-1185">Reference proteome</keyword>
<dbReference type="InterPro" id="IPR011944">
    <property type="entry name" value="Steroid_delta5-4_isomerase"/>
</dbReference>
<dbReference type="InterPro" id="IPR037401">
    <property type="entry name" value="SnoaL-like"/>
</dbReference>
<proteinExistence type="predicted"/>
<dbReference type="NCBIfam" id="TIGR02246">
    <property type="entry name" value="SgcJ/EcaC family oxidoreductase"/>
    <property type="match status" value="1"/>
</dbReference>
<evidence type="ECO:0000313" key="2">
    <source>
        <dbReference type="EMBL" id="QDU47363.1"/>
    </source>
</evidence>
<name>A0A517ZY04_9PLAN</name>
<evidence type="ECO:0000259" key="1">
    <source>
        <dbReference type="Pfam" id="PF12680"/>
    </source>
</evidence>
<evidence type="ECO:0000313" key="3">
    <source>
        <dbReference type="Proteomes" id="UP000319383"/>
    </source>
</evidence>
<gene>
    <name evidence="2" type="ORF">Mal52_58920</name>
</gene>
<sequence length="360" mass="39772">MKLPKYTMLISPVCLAVGVYLGLSLVATGESPTKKGNNPRPSAEVPRGELLSVAAARPAKPQESSGTVSQKVGGDKPFVIPAAEKPFWDSAQAYVDAYAKRDANAIGELFTEDAEFYDEFGEQTEGRGAIVAMFQDVFDTDAQAMIEGIVIERVKHISDDVVIESGEVVASDYDDGPLYRNKYVAIHKKDKDGTWRINTLKDLPREEASRQEQLAQLSWLIGEWVNEDRDSVVHTDCEFSEDGNFLLRRFTVETYDGRTLDGLQRIGWDGDQKKLRSWTFDSEGGYLTGEWTRDGNRWLLINSGVNADGKAVSGTAVYTVIDAEMVTWQLQNIVVGKEIIGTGPLVTMVPRPPEPKSTAK</sequence>
<dbReference type="EMBL" id="CP036276">
    <property type="protein sequence ID" value="QDU47363.1"/>
    <property type="molecule type" value="Genomic_DNA"/>
</dbReference>
<dbReference type="Pfam" id="PF12680">
    <property type="entry name" value="SnoaL_2"/>
    <property type="match status" value="1"/>
</dbReference>
<dbReference type="Gene3D" id="3.10.450.50">
    <property type="match status" value="1"/>
</dbReference>
<protein>
    <submittedName>
        <fullName evidence="2">SnoaL-like domain protein</fullName>
    </submittedName>
</protein>
<dbReference type="InterPro" id="IPR032710">
    <property type="entry name" value="NTF2-like_dom_sf"/>
</dbReference>